<evidence type="ECO:0000313" key="2">
    <source>
        <dbReference type="Proteomes" id="UP000245119"/>
    </source>
</evidence>
<sequence>MAEPVAGGRAVDQEAAHLSGGLRDCCGGRVVCPGAGVVVGMRLSPVLAAGSQRETLVFLSRSMAASVIRALLGKKPLETEPSLATIPAGCQTRPGVGAPMSIYTANEAKRPLQPVVALVT</sequence>
<proteinExistence type="predicted"/>
<gene>
    <name evidence="1" type="ORF">C0Q70_21323</name>
</gene>
<accession>A0A2T7NC76</accession>
<dbReference type="Proteomes" id="UP000245119">
    <property type="component" value="Linkage Group LG14"/>
</dbReference>
<reference evidence="1 2" key="1">
    <citation type="submission" date="2018-04" db="EMBL/GenBank/DDBJ databases">
        <title>The genome of golden apple snail Pomacea canaliculata provides insight into stress tolerance and invasive adaptation.</title>
        <authorList>
            <person name="Liu C."/>
            <person name="Liu B."/>
            <person name="Ren Y."/>
            <person name="Zhang Y."/>
            <person name="Wang H."/>
            <person name="Li S."/>
            <person name="Jiang F."/>
            <person name="Yin L."/>
            <person name="Zhang G."/>
            <person name="Qian W."/>
            <person name="Fan W."/>
        </authorList>
    </citation>
    <scope>NUCLEOTIDE SEQUENCE [LARGE SCALE GENOMIC DNA]</scope>
    <source>
        <strain evidence="1">SZHN2017</strain>
        <tissue evidence="1">Muscle</tissue>
    </source>
</reference>
<name>A0A2T7NC76_POMCA</name>
<organism evidence="1 2">
    <name type="scientific">Pomacea canaliculata</name>
    <name type="common">Golden apple snail</name>
    <dbReference type="NCBI Taxonomy" id="400727"/>
    <lineage>
        <taxon>Eukaryota</taxon>
        <taxon>Metazoa</taxon>
        <taxon>Spiralia</taxon>
        <taxon>Lophotrochozoa</taxon>
        <taxon>Mollusca</taxon>
        <taxon>Gastropoda</taxon>
        <taxon>Caenogastropoda</taxon>
        <taxon>Architaenioglossa</taxon>
        <taxon>Ampullarioidea</taxon>
        <taxon>Ampullariidae</taxon>
        <taxon>Pomacea</taxon>
    </lineage>
</organism>
<dbReference type="EMBL" id="PZQS01000014">
    <property type="protein sequence ID" value="PVD18771.1"/>
    <property type="molecule type" value="Genomic_DNA"/>
</dbReference>
<evidence type="ECO:0000313" key="1">
    <source>
        <dbReference type="EMBL" id="PVD18771.1"/>
    </source>
</evidence>
<dbReference type="AlphaFoldDB" id="A0A2T7NC76"/>
<keyword evidence="2" id="KW-1185">Reference proteome</keyword>
<protein>
    <submittedName>
        <fullName evidence="1">Uncharacterized protein</fullName>
    </submittedName>
</protein>
<comment type="caution">
    <text evidence="1">The sequence shown here is derived from an EMBL/GenBank/DDBJ whole genome shotgun (WGS) entry which is preliminary data.</text>
</comment>